<name>A0A1X7BUZ2_9RHOB</name>
<dbReference type="EMBL" id="FWXB01000011">
    <property type="protein sequence ID" value="SMC13059.1"/>
    <property type="molecule type" value="Genomic_DNA"/>
</dbReference>
<dbReference type="PANTHER" id="PTHR43278:SF2">
    <property type="entry name" value="IRON-SULFUR FLAVOPROTEIN"/>
    <property type="match status" value="1"/>
</dbReference>
<organism evidence="4 5">
    <name type="scientific">Roseovarius aestuarii</name>
    <dbReference type="NCBI Taxonomy" id="475083"/>
    <lineage>
        <taxon>Bacteria</taxon>
        <taxon>Pseudomonadati</taxon>
        <taxon>Pseudomonadota</taxon>
        <taxon>Alphaproteobacteria</taxon>
        <taxon>Rhodobacterales</taxon>
        <taxon>Roseobacteraceae</taxon>
        <taxon>Roseovarius</taxon>
    </lineage>
</organism>
<dbReference type="InterPro" id="IPR005025">
    <property type="entry name" value="FMN_Rdtase-like_dom"/>
</dbReference>
<dbReference type="OrthoDB" id="9805976at2"/>
<feature type="domain" description="NADPH-dependent FMN reductase-like" evidence="3">
    <location>
        <begin position="3"/>
        <end position="130"/>
    </location>
</feature>
<accession>A0A1X7BUZ2</accession>
<evidence type="ECO:0000313" key="5">
    <source>
        <dbReference type="Proteomes" id="UP000193224"/>
    </source>
</evidence>
<evidence type="ECO:0000256" key="1">
    <source>
        <dbReference type="ARBA" id="ARBA00022630"/>
    </source>
</evidence>
<dbReference type="EC" id="1.-.-.-" evidence="4"/>
<keyword evidence="1" id="KW-0285">Flavoprotein</keyword>
<dbReference type="RefSeq" id="WP_085801007.1">
    <property type="nucleotide sequence ID" value="NZ_FWXB01000011.1"/>
</dbReference>
<dbReference type="AlphaFoldDB" id="A0A1X7BUZ2"/>
<evidence type="ECO:0000256" key="2">
    <source>
        <dbReference type="ARBA" id="ARBA00022643"/>
    </source>
</evidence>
<reference evidence="4 5" key="1">
    <citation type="submission" date="2017-03" db="EMBL/GenBank/DDBJ databases">
        <authorList>
            <person name="Afonso C.L."/>
            <person name="Miller P.J."/>
            <person name="Scott M.A."/>
            <person name="Spackman E."/>
            <person name="Goraichik I."/>
            <person name="Dimitrov K.M."/>
            <person name="Suarez D.L."/>
            <person name="Swayne D.E."/>
        </authorList>
    </citation>
    <scope>NUCLEOTIDE SEQUENCE [LARGE SCALE GENOMIC DNA]</scope>
    <source>
        <strain evidence="4 5">CECT 7745</strain>
    </source>
</reference>
<keyword evidence="4" id="KW-0560">Oxidoreductase</keyword>
<dbReference type="Gene3D" id="3.40.50.360">
    <property type="match status" value="1"/>
</dbReference>
<dbReference type="SUPFAM" id="SSF52218">
    <property type="entry name" value="Flavoproteins"/>
    <property type="match status" value="1"/>
</dbReference>
<sequence>MTRVACLLGSPRAGGNSDMLAGVFCEAAARKGALVETFALRELRFQGCVGLRQCKTGGTGCGLLDDLIPVLNAVAAADVVLIASPIYFCNISGLLKQALDRFFSFFVPDYVTAEDPSRLGRSKAFVLVQVQGEGVERYGDLLDQYGPALDKLGFQRRVLIRACGVREVGDVLQHEEALQQARHLAQRLTGGTA</sequence>
<dbReference type="GO" id="GO:0016491">
    <property type="term" value="F:oxidoreductase activity"/>
    <property type="evidence" value="ECO:0007669"/>
    <property type="project" value="UniProtKB-KW"/>
</dbReference>
<dbReference type="Proteomes" id="UP000193224">
    <property type="component" value="Unassembled WGS sequence"/>
</dbReference>
<keyword evidence="2" id="KW-0288">FMN</keyword>
<dbReference type="PANTHER" id="PTHR43278">
    <property type="entry name" value="NAD(P)H-DEPENDENT FMN-CONTAINING OXIDOREDUCTASE YWQN-RELATED"/>
    <property type="match status" value="1"/>
</dbReference>
<gene>
    <name evidence="4" type="primary">ywqN</name>
    <name evidence="4" type="ORF">ROA7745_02893</name>
</gene>
<protein>
    <submittedName>
        <fullName evidence="4">Putative NAD(P)H-dependent FMN-containing oxidoreductase YwqN</fullName>
        <ecNumber evidence="4">1.-.-.-</ecNumber>
    </submittedName>
</protein>
<keyword evidence="5" id="KW-1185">Reference proteome</keyword>
<dbReference type="InterPro" id="IPR029039">
    <property type="entry name" value="Flavoprotein-like_sf"/>
</dbReference>
<proteinExistence type="predicted"/>
<evidence type="ECO:0000313" key="4">
    <source>
        <dbReference type="EMBL" id="SMC13059.1"/>
    </source>
</evidence>
<dbReference type="InterPro" id="IPR051796">
    <property type="entry name" value="ISF_SsuE-like"/>
</dbReference>
<evidence type="ECO:0000259" key="3">
    <source>
        <dbReference type="Pfam" id="PF03358"/>
    </source>
</evidence>
<dbReference type="Pfam" id="PF03358">
    <property type="entry name" value="FMN_red"/>
    <property type="match status" value="1"/>
</dbReference>